<evidence type="ECO:0000313" key="2">
    <source>
        <dbReference type="EMBL" id="MBC3910908.1"/>
    </source>
</evidence>
<gene>
    <name evidence="2" type="ORF">H8L47_25370</name>
</gene>
<organism evidence="2 3">
    <name type="scientific">Undibacterium umbellatum</name>
    <dbReference type="NCBI Taxonomy" id="2762300"/>
    <lineage>
        <taxon>Bacteria</taxon>
        <taxon>Pseudomonadati</taxon>
        <taxon>Pseudomonadota</taxon>
        <taxon>Betaproteobacteria</taxon>
        <taxon>Burkholderiales</taxon>
        <taxon>Oxalobacteraceae</taxon>
        <taxon>Undibacterium</taxon>
    </lineage>
</organism>
<evidence type="ECO:0000313" key="3">
    <source>
        <dbReference type="Proteomes" id="UP000646911"/>
    </source>
</evidence>
<comment type="caution">
    <text evidence="2">The sequence shown here is derived from an EMBL/GenBank/DDBJ whole genome shotgun (WGS) entry which is preliminary data.</text>
</comment>
<name>A0ABR6ZGQ0_9BURK</name>
<dbReference type="Proteomes" id="UP000646911">
    <property type="component" value="Unassembled WGS sequence"/>
</dbReference>
<dbReference type="InterPro" id="IPR001387">
    <property type="entry name" value="Cro/C1-type_HTH"/>
</dbReference>
<sequence>MRLKYHTSLSAEASFQRLGERIRAARKHKRLTLNDLENRCGVHRTTLSRLEAGDPSVSFAVLLAVLEALGFLSDIEAVISSPAKAIPAAKKIPELDRNF</sequence>
<dbReference type="InterPro" id="IPR010982">
    <property type="entry name" value="Lambda_DNA-bd_dom_sf"/>
</dbReference>
<dbReference type="SUPFAM" id="SSF47413">
    <property type="entry name" value="lambda repressor-like DNA-binding domains"/>
    <property type="match status" value="1"/>
</dbReference>
<dbReference type="EMBL" id="JACOFX010000021">
    <property type="protein sequence ID" value="MBC3910908.1"/>
    <property type="molecule type" value="Genomic_DNA"/>
</dbReference>
<feature type="domain" description="HTH cro/C1-type" evidence="1">
    <location>
        <begin position="22"/>
        <end position="75"/>
    </location>
</feature>
<dbReference type="Pfam" id="PF13560">
    <property type="entry name" value="HTH_31"/>
    <property type="match status" value="1"/>
</dbReference>
<keyword evidence="3" id="KW-1185">Reference proteome</keyword>
<evidence type="ECO:0000259" key="1">
    <source>
        <dbReference type="PROSITE" id="PS50943"/>
    </source>
</evidence>
<accession>A0ABR6ZGQ0</accession>
<protein>
    <submittedName>
        <fullName evidence="2">Helix-turn-helix transcriptional regulator</fullName>
    </submittedName>
</protein>
<reference evidence="2 3" key="1">
    <citation type="submission" date="2020-08" db="EMBL/GenBank/DDBJ databases">
        <title>Novel species isolated from subtropical streams in China.</title>
        <authorList>
            <person name="Lu H."/>
        </authorList>
    </citation>
    <scope>NUCLEOTIDE SEQUENCE [LARGE SCALE GENOMIC DNA]</scope>
    <source>
        <strain evidence="2 3">NL8W</strain>
    </source>
</reference>
<dbReference type="SMART" id="SM00530">
    <property type="entry name" value="HTH_XRE"/>
    <property type="match status" value="1"/>
</dbReference>
<proteinExistence type="predicted"/>
<dbReference type="RefSeq" id="WP_186956489.1">
    <property type="nucleotide sequence ID" value="NZ_JACOFX010000021.1"/>
</dbReference>
<dbReference type="CDD" id="cd00093">
    <property type="entry name" value="HTH_XRE"/>
    <property type="match status" value="1"/>
</dbReference>
<dbReference type="Gene3D" id="1.10.260.40">
    <property type="entry name" value="lambda repressor-like DNA-binding domains"/>
    <property type="match status" value="1"/>
</dbReference>
<dbReference type="PROSITE" id="PS50943">
    <property type="entry name" value="HTH_CROC1"/>
    <property type="match status" value="1"/>
</dbReference>